<evidence type="ECO:0000259" key="2">
    <source>
        <dbReference type="PROSITE" id="PS51277"/>
    </source>
</evidence>
<protein>
    <recommendedName>
        <fullName evidence="2">BURP domain-containing protein</fullName>
    </recommendedName>
</protein>
<feature type="chain" id="PRO_5029581386" description="BURP domain-containing protein" evidence="1">
    <location>
        <begin position="22"/>
        <end position="188"/>
    </location>
</feature>
<dbReference type="OMA" id="DPNRFFM"/>
<proteinExistence type="predicted"/>
<dbReference type="AlphaFoldDB" id="A0A7N0TCQ5"/>
<evidence type="ECO:0000313" key="3">
    <source>
        <dbReference type="EnsemblPlants" id="Kaladp0032s0247.1.v1.1"/>
    </source>
</evidence>
<organism evidence="3 4">
    <name type="scientific">Kalanchoe fedtschenkoi</name>
    <name type="common">Lavender scallops</name>
    <name type="synonym">South American air plant</name>
    <dbReference type="NCBI Taxonomy" id="63787"/>
    <lineage>
        <taxon>Eukaryota</taxon>
        <taxon>Viridiplantae</taxon>
        <taxon>Streptophyta</taxon>
        <taxon>Embryophyta</taxon>
        <taxon>Tracheophyta</taxon>
        <taxon>Spermatophyta</taxon>
        <taxon>Magnoliopsida</taxon>
        <taxon>eudicotyledons</taxon>
        <taxon>Gunneridae</taxon>
        <taxon>Pentapetalae</taxon>
        <taxon>Saxifragales</taxon>
        <taxon>Crassulaceae</taxon>
        <taxon>Kalanchoe</taxon>
    </lineage>
</organism>
<evidence type="ECO:0000256" key="1">
    <source>
        <dbReference type="SAM" id="SignalP"/>
    </source>
</evidence>
<dbReference type="InterPro" id="IPR044816">
    <property type="entry name" value="BURP"/>
</dbReference>
<dbReference type="EnsemblPlants" id="Kaladp0032s0247.1.v1.1">
    <property type="protein sequence ID" value="Kaladp0032s0247.1.v1.1"/>
    <property type="gene ID" value="Kaladp0032s0247.v1.1"/>
</dbReference>
<dbReference type="Proteomes" id="UP000594263">
    <property type="component" value="Unplaced"/>
</dbReference>
<dbReference type="InterPro" id="IPR004873">
    <property type="entry name" value="BURP_dom"/>
</dbReference>
<accession>A0A7N0TCQ5</accession>
<name>A0A7N0TCQ5_KALFE</name>
<keyword evidence="1" id="KW-0732">Signal</keyword>
<evidence type="ECO:0000313" key="4">
    <source>
        <dbReference type="Proteomes" id="UP000594263"/>
    </source>
</evidence>
<dbReference type="PANTHER" id="PTHR31236">
    <property type="entry name" value="BURP DOMAIN PROTEIN USPL1-LIKE"/>
    <property type="match status" value="1"/>
</dbReference>
<keyword evidence="4" id="KW-1185">Reference proteome</keyword>
<feature type="domain" description="BURP" evidence="2">
    <location>
        <begin position="92"/>
        <end position="188"/>
    </location>
</feature>
<dbReference type="Pfam" id="PF03181">
    <property type="entry name" value="BURP"/>
    <property type="match status" value="1"/>
</dbReference>
<feature type="signal peptide" evidence="1">
    <location>
        <begin position="1"/>
        <end position="21"/>
    </location>
</feature>
<sequence>MAFHIHAALAALCVAFAASQAHLPGEIYWTSKLPDVTVPRAISDALASVKAGKAEEILPEEPGKRLLFYGYYDEVLDTNKNEVVVNPPSSHFFLEKDLVPGKQMEMDFTRPENIGYVFIPRQVADSIQFSSDQLSVILGQLSIDPESPKAQLMKDTLKYCDFPAGEGEVKTCATSLEAMIDFSTQRSV</sequence>
<dbReference type="PROSITE" id="PS51277">
    <property type="entry name" value="BURP"/>
    <property type="match status" value="1"/>
</dbReference>
<reference evidence="3" key="1">
    <citation type="submission" date="2021-01" db="UniProtKB">
        <authorList>
            <consortium name="EnsemblPlants"/>
        </authorList>
    </citation>
    <scope>IDENTIFICATION</scope>
</reference>
<dbReference type="Gramene" id="Kaladp0032s0247.1.v1.1">
    <property type="protein sequence ID" value="Kaladp0032s0247.1.v1.1"/>
    <property type="gene ID" value="Kaladp0032s0247.v1.1"/>
</dbReference>
<dbReference type="PANTHER" id="PTHR31236:SF2">
    <property type="entry name" value="BURP DOMAIN PROTEIN RD22"/>
    <property type="match status" value="1"/>
</dbReference>